<accession>A0A387BGZ8</accession>
<dbReference type="Pfam" id="PF20102">
    <property type="entry name" value="DUF6492"/>
    <property type="match status" value="1"/>
</dbReference>
<gene>
    <name evidence="1" type="ORF">D7I44_06330</name>
</gene>
<dbReference type="InterPro" id="IPR045499">
    <property type="entry name" value="DUF6492"/>
</dbReference>
<dbReference type="RefSeq" id="WP_120788715.1">
    <property type="nucleotide sequence ID" value="NZ_CP032624.1"/>
</dbReference>
<sequence>MTRLTVMTPSYAPDFDSFVRLHRSVQRFTNADVQHIAIVPSADRDLFASIDDSRLQVVDYRELLPRSVVQTGWIAHAAARVPRLPRGARIAAINLRRPWPPLRGWVIQQLAKLAAASAVEDGVIVFLDSDAELIRPIDASTFSRTDGTVRFYRKPDAVTDETSRHMGWHRVARELIGTQPLPGPRPDFIAGLVTWNPAIVRACLAEIENVTGRRWVEAVGGRRDFSEYQLYGEFLDEFGTSAQTAFTSDDPLCHSHWEPRPMTQLEARAFVDSIRPDDVAIHVQSNSDTSADVIRYVRTALALA</sequence>
<organism evidence="1 2">
    <name type="scientific">Gryllotalpicola protaetiae</name>
    <dbReference type="NCBI Taxonomy" id="2419771"/>
    <lineage>
        <taxon>Bacteria</taxon>
        <taxon>Bacillati</taxon>
        <taxon>Actinomycetota</taxon>
        <taxon>Actinomycetes</taxon>
        <taxon>Micrococcales</taxon>
        <taxon>Microbacteriaceae</taxon>
        <taxon>Gryllotalpicola</taxon>
    </lineage>
</organism>
<evidence type="ECO:0000313" key="1">
    <source>
        <dbReference type="EMBL" id="AYG03183.1"/>
    </source>
</evidence>
<dbReference type="OrthoDB" id="571298at2"/>
<keyword evidence="2" id="KW-1185">Reference proteome</keyword>
<dbReference type="EMBL" id="CP032624">
    <property type="protein sequence ID" value="AYG03183.1"/>
    <property type="molecule type" value="Genomic_DNA"/>
</dbReference>
<name>A0A387BGZ8_9MICO</name>
<dbReference type="Proteomes" id="UP000275069">
    <property type="component" value="Chromosome"/>
</dbReference>
<evidence type="ECO:0000313" key="2">
    <source>
        <dbReference type="Proteomes" id="UP000275069"/>
    </source>
</evidence>
<dbReference type="KEGG" id="gry:D7I44_06330"/>
<reference evidence="1 2" key="1">
    <citation type="submission" date="2018-09" db="EMBL/GenBank/DDBJ databases">
        <title>Genome sequencing of strain 2DFW10M-5.</title>
        <authorList>
            <person name="Heo J."/>
            <person name="Kim S.-J."/>
            <person name="Kwon S.-W."/>
        </authorList>
    </citation>
    <scope>NUCLEOTIDE SEQUENCE [LARGE SCALE GENOMIC DNA]</scope>
    <source>
        <strain evidence="1 2">2DFW10M-5</strain>
    </source>
</reference>
<proteinExistence type="predicted"/>
<protein>
    <submittedName>
        <fullName evidence="1">Uncharacterized protein</fullName>
    </submittedName>
</protein>
<dbReference type="AlphaFoldDB" id="A0A387BGZ8"/>